<dbReference type="EMBL" id="MN931749">
    <property type="protein sequence ID" value="QHW18033.1"/>
    <property type="molecule type" value="Genomic_DNA"/>
</dbReference>
<dbReference type="Proteomes" id="UP000610093">
    <property type="component" value="Segment"/>
</dbReference>
<evidence type="ECO:0000313" key="11">
    <source>
        <dbReference type="EMBL" id="QHW17152.1"/>
    </source>
</evidence>
<evidence type="ECO:0000256" key="6">
    <source>
        <dbReference type="ARBA" id="ARBA00022844"/>
    </source>
</evidence>
<organism evidence="8">
    <name type="scientific">Molluscum contagiosum virus</name>
    <dbReference type="NCBI Taxonomy" id="10279"/>
    <lineage>
        <taxon>Viruses</taxon>
        <taxon>Varidnaviria</taxon>
        <taxon>Bamfordvirae</taxon>
        <taxon>Nucleocytoviricota</taxon>
        <taxon>Pokkesviricetes</taxon>
        <taxon>Chitovirales</taxon>
        <taxon>Poxviridae</taxon>
        <taxon>Chordopoxvirinae</taxon>
        <taxon>Molluscipoxvirus</taxon>
        <taxon>Molluscipoxvirus molluscum</taxon>
    </lineage>
</organism>
<evidence type="ECO:0000313" key="13">
    <source>
        <dbReference type="EMBL" id="QHW18033.1"/>
    </source>
</evidence>
<evidence type="ECO:0000256" key="1">
    <source>
        <dbReference type="ARBA" id="ARBA00004328"/>
    </source>
</evidence>
<dbReference type="GO" id="GO:0044423">
    <property type="term" value="C:virion component"/>
    <property type="evidence" value="ECO:0007669"/>
    <property type="project" value="UniProtKB-KW"/>
</dbReference>
<dbReference type="EMBL" id="MN931748">
    <property type="protein sequence ID" value="QHW17854.1"/>
    <property type="molecule type" value="Genomic_DNA"/>
</dbReference>
<dbReference type="Proteomes" id="UP000602142">
    <property type="component" value="Segment"/>
</dbReference>
<dbReference type="Proteomes" id="UP000619037">
    <property type="component" value="Segment"/>
</dbReference>
<evidence type="ECO:0000256" key="3">
    <source>
        <dbReference type="ARBA" id="ARBA00022670"/>
    </source>
</evidence>
<keyword evidence="3" id="KW-0645">Protease</keyword>
<feature type="region of interest" description="Disordered" evidence="7">
    <location>
        <begin position="426"/>
        <end position="515"/>
    </location>
</feature>
<evidence type="ECO:0000313" key="12">
    <source>
        <dbReference type="EMBL" id="QHW17854.1"/>
    </source>
</evidence>
<evidence type="ECO:0000256" key="4">
    <source>
        <dbReference type="ARBA" id="ARBA00022801"/>
    </source>
</evidence>
<dbReference type="EMBL" id="MN931743">
    <property type="protein sequence ID" value="QHW16970.1"/>
    <property type="molecule type" value="Genomic_DNA"/>
</dbReference>
<dbReference type="Proteomes" id="UP000613226">
    <property type="component" value="Segment"/>
</dbReference>
<dbReference type="Proteomes" id="UP000317426">
    <property type="component" value="Segment"/>
</dbReference>
<sequence length="515" mass="57146">MDRYTDLVINKIPELGFTNLLCHIYSLAGLSAHIDVAQFTTNCNGYVLQRLDPSPSAGLVSCIPLAQLLELVSSRHLPAPRAAPEDELAVKRELVAALRVRYPSFEEVCRLPTSVPLAYFFKPPLREKVSRAVDFSQLDLRADDLSRRGVHAGENPKVVRLPVRPERGAWMSNRSIQQLLAPLAHGSEVAYLGQFNLNFLNAVAVHEKASRFAQNMLAYILKDKVAAASERYVMFGFCYRAHWKSLVFDRRQRLVAFYDSGGSSPGDFHHYPHFFFYSFSDGFNVNAPGSVLADENADVDVLFRFFTDCFGAKQGCINVEVNQLLESECGMFISLFMFLCVLQPPSSFKALRRVYTFFRFLADKKMTLFKSILFHTGAPSVEVLRADSDGLREYVKMERWTRKSAGVLAQRITARIDRLLAGAEPAPVGKDAEKTATPAREDDKKADAPAGEVEKARALAPTGWGAEKVVAPAGENREKARATAVSQGARDSQRTDSAPAPSNKFVPARVRFAAA</sequence>
<dbReference type="GO" id="GO:0006508">
    <property type="term" value="P:proteolysis"/>
    <property type="evidence" value="ECO:0007669"/>
    <property type="project" value="UniProtKB-KW"/>
</dbReference>
<proteinExistence type="inferred from homology"/>
<dbReference type="SUPFAM" id="SSF54001">
    <property type="entry name" value="Cysteine proteinases"/>
    <property type="match status" value="1"/>
</dbReference>
<feature type="compositionally biased region" description="Basic and acidic residues" evidence="7">
    <location>
        <begin position="430"/>
        <end position="457"/>
    </location>
</feature>
<comment type="subcellular location">
    <subcellularLocation>
        <location evidence="1">Virion</location>
    </subcellularLocation>
</comment>
<dbReference type="Proteomes" id="UP000630645">
    <property type="component" value="Segment"/>
</dbReference>
<keyword evidence="4" id="KW-0378">Hydrolase</keyword>
<dbReference type="GO" id="GO:0008234">
    <property type="term" value="F:cysteine-type peptidase activity"/>
    <property type="evidence" value="ECO:0007669"/>
    <property type="project" value="UniProtKB-KW"/>
</dbReference>
<evidence type="ECO:0000256" key="7">
    <source>
        <dbReference type="SAM" id="MobiDB-lite"/>
    </source>
</evidence>
<evidence type="ECO:0000313" key="8">
    <source>
        <dbReference type="EMBL" id="AZT86224.1"/>
    </source>
</evidence>
<comment type="similarity">
    <text evidence="2">Belongs to the peptidase C57 family.</text>
</comment>
<evidence type="ECO:0000313" key="9">
    <source>
        <dbReference type="EMBL" id="QHW16788.1"/>
    </source>
</evidence>
<dbReference type="Pfam" id="PF03290">
    <property type="entry name" value="Peptidase_C57"/>
    <property type="match status" value="1"/>
</dbReference>
<evidence type="ECO:0000256" key="5">
    <source>
        <dbReference type="ARBA" id="ARBA00022807"/>
    </source>
</evidence>
<dbReference type="EMBL" id="MN931744">
    <property type="protein sequence ID" value="QHW17152.1"/>
    <property type="molecule type" value="Genomic_DNA"/>
</dbReference>
<reference evidence="8" key="1">
    <citation type="submission" date="2018-07" db="EMBL/GenBank/DDBJ databases">
        <title>Illumina sequencing of clinical samples for virus detection in a public health laboratory: a feasibility study.</title>
        <authorList>
            <person name="Huang B."/>
            <person name="Jennison A."/>
            <person name="Whiley D."/>
            <person name="McMahon J."/>
            <person name="Hewitson G."/>
            <person name="Graham R."/>
            <person name="De Jong A."/>
            <person name="Warrilow D."/>
        </authorList>
    </citation>
    <scope>NUCLEOTIDE SEQUENCE [LARGE SCALE GENOMIC DNA]</scope>
    <source>
        <strain evidence="8">Sercmolcont1</strain>
    </source>
</reference>
<reference evidence="9" key="2">
    <citation type="submission" date="2020-01" db="EMBL/GenBank/DDBJ databases">
        <title>Global genomic diversity of Molluscum contagiosum virus.</title>
        <authorList>
            <person name="Zorec T.M."/>
            <person name="Skubic L."/>
            <person name="Hosnjak L."/>
            <person name="Trcko K."/>
            <person name="Poljak M."/>
        </authorList>
    </citation>
    <scope>NUCLEOTIDE SEQUENCE</scope>
    <source>
        <strain evidence="9">MCV1_P02S01A</strain>
        <strain evidence="10">MCV1_P02S01B</strain>
        <strain evidence="11">MCV1_P02S02A</strain>
        <strain evidence="12">MCV1_P05S01A</strain>
        <strain evidence="13">MCV1_P05S02A</strain>
    </source>
</reference>
<accession>A0A3Q9NMD9</accession>
<dbReference type="EMBL" id="MN931742">
    <property type="protein sequence ID" value="QHW16788.1"/>
    <property type="molecule type" value="Genomic_DNA"/>
</dbReference>
<evidence type="ECO:0000256" key="2">
    <source>
        <dbReference type="ARBA" id="ARBA00010786"/>
    </source>
</evidence>
<name>A0A3Q9NMD9_9POXV</name>
<gene>
    <name evidence="8" type="primary">MC049L</name>
    <name evidence="8" type="ORF">MOCVgp049</name>
</gene>
<dbReference type="InterPro" id="IPR038765">
    <property type="entry name" value="Papain-like_cys_pep_sf"/>
</dbReference>
<keyword evidence="6" id="KW-0946">Virion</keyword>
<protein>
    <submittedName>
        <fullName evidence="8">MC049L</fullName>
    </submittedName>
</protein>
<dbReference type="EMBL" id="MH646551">
    <property type="protein sequence ID" value="AZT86224.1"/>
    <property type="molecule type" value="Genomic_DNA"/>
</dbReference>
<keyword evidence="5" id="KW-0788">Thiol protease</keyword>
<dbReference type="InterPro" id="IPR004970">
    <property type="entry name" value="Peptidase_C57"/>
</dbReference>
<evidence type="ECO:0000313" key="10">
    <source>
        <dbReference type="EMBL" id="QHW16970.1"/>
    </source>
</evidence>